<protein>
    <submittedName>
        <fullName evidence="2">Uncharacterized protein</fullName>
    </submittedName>
</protein>
<sequence>MPSQMKVKDLDYHRNGISGQGFYVGIVEEIEGGTKRDMLVVRFVGSDDIGTRGGIVDRDVGGVVCAAFDLAMLDKGIIAFGFNSFRGDHYSGVMDEAIAKMQHKTMSARMKDSDKRSERARKALGLK</sequence>
<accession>A0A6J5Q910</accession>
<feature type="region of interest" description="Disordered" evidence="1">
    <location>
        <begin position="105"/>
        <end position="127"/>
    </location>
</feature>
<organism evidence="2">
    <name type="scientific">uncultured Caudovirales phage</name>
    <dbReference type="NCBI Taxonomy" id="2100421"/>
    <lineage>
        <taxon>Viruses</taxon>
        <taxon>Duplodnaviria</taxon>
        <taxon>Heunggongvirae</taxon>
        <taxon>Uroviricota</taxon>
        <taxon>Caudoviricetes</taxon>
        <taxon>Peduoviridae</taxon>
        <taxon>Maltschvirus</taxon>
        <taxon>Maltschvirus maltsch</taxon>
    </lineage>
</organism>
<dbReference type="EMBL" id="LR796994">
    <property type="protein sequence ID" value="CAB4179972.1"/>
    <property type="molecule type" value="Genomic_DNA"/>
</dbReference>
<evidence type="ECO:0000256" key="1">
    <source>
        <dbReference type="SAM" id="MobiDB-lite"/>
    </source>
</evidence>
<gene>
    <name evidence="2" type="ORF">UFOVP1040_11</name>
</gene>
<reference evidence="2" key="1">
    <citation type="submission" date="2020-05" db="EMBL/GenBank/DDBJ databases">
        <authorList>
            <person name="Chiriac C."/>
            <person name="Salcher M."/>
            <person name="Ghai R."/>
            <person name="Kavagutti S V."/>
        </authorList>
    </citation>
    <scope>NUCLEOTIDE SEQUENCE</scope>
</reference>
<proteinExistence type="predicted"/>
<feature type="compositionally biased region" description="Basic and acidic residues" evidence="1">
    <location>
        <begin position="109"/>
        <end position="121"/>
    </location>
</feature>
<name>A0A6J5Q910_9CAUD</name>
<evidence type="ECO:0000313" key="2">
    <source>
        <dbReference type="EMBL" id="CAB4179972.1"/>
    </source>
</evidence>